<dbReference type="HAMAP" id="MF_00238">
    <property type="entry name" value="Cytidyl_kinase_type1"/>
    <property type="match status" value="1"/>
</dbReference>
<evidence type="ECO:0000313" key="10">
    <source>
        <dbReference type="EMBL" id="GAA4837847.1"/>
    </source>
</evidence>
<feature type="binding site" evidence="8">
    <location>
        <begin position="3"/>
        <end position="11"/>
    </location>
    <ligand>
        <name>ATP</name>
        <dbReference type="ChEBI" id="CHEBI:30616"/>
    </ligand>
</feature>
<comment type="similarity">
    <text evidence="1 8">Belongs to the cytidylate kinase family. Type 1 subfamily.</text>
</comment>
<proteinExistence type="inferred from homology"/>
<dbReference type="Gene3D" id="3.40.50.300">
    <property type="entry name" value="P-loop containing nucleotide triphosphate hydrolases"/>
    <property type="match status" value="1"/>
</dbReference>
<dbReference type="GO" id="GO:0016301">
    <property type="term" value="F:kinase activity"/>
    <property type="evidence" value="ECO:0007669"/>
    <property type="project" value="UniProtKB-KW"/>
</dbReference>
<dbReference type="InterPro" id="IPR027417">
    <property type="entry name" value="P-loop_NTPase"/>
</dbReference>
<keyword evidence="8" id="KW-0963">Cytoplasm</keyword>
<evidence type="ECO:0000313" key="11">
    <source>
        <dbReference type="Proteomes" id="UP001500298"/>
    </source>
</evidence>
<dbReference type="InterPro" id="IPR003136">
    <property type="entry name" value="Cytidylate_kin"/>
</dbReference>
<evidence type="ECO:0000256" key="8">
    <source>
        <dbReference type="HAMAP-Rule" id="MF_00238"/>
    </source>
</evidence>
<dbReference type="EC" id="2.7.4.25" evidence="8"/>
<feature type="domain" description="Cytidylate kinase" evidence="9">
    <location>
        <begin position="1"/>
        <end position="212"/>
    </location>
</feature>
<comment type="caution">
    <text evidence="10">The sequence shown here is derived from an EMBL/GenBank/DDBJ whole genome shotgun (WGS) entry which is preliminary data.</text>
</comment>
<keyword evidence="2 8" id="KW-0808">Transferase</keyword>
<keyword evidence="5 8" id="KW-0067">ATP-binding</keyword>
<organism evidence="10 11">
    <name type="scientific">Algivirga pacifica</name>
    <dbReference type="NCBI Taxonomy" id="1162670"/>
    <lineage>
        <taxon>Bacteria</taxon>
        <taxon>Pseudomonadati</taxon>
        <taxon>Bacteroidota</taxon>
        <taxon>Cytophagia</taxon>
        <taxon>Cytophagales</taxon>
        <taxon>Flammeovirgaceae</taxon>
        <taxon>Algivirga</taxon>
    </lineage>
</organism>
<accession>A0ABP9DFK7</accession>
<dbReference type="Pfam" id="PF02224">
    <property type="entry name" value="Cytidylate_kin"/>
    <property type="match status" value="1"/>
</dbReference>
<dbReference type="SUPFAM" id="SSF52540">
    <property type="entry name" value="P-loop containing nucleoside triphosphate hydrolases"/>
    <property type="match status" value="1"/>
</dbReference>
<evidence type="ECO:0000256" key="2">
    <source>
        <dbReference type="ARBA" id="ARBA00022679"/>
    </source>
</evidence>
<keyword evidence="3 8" id="KW-0547">Nucleotide-binding</keyword>
<dbReference type="EMBL" id="BAABJX010000036">
    <property type="protein sequence ID" value="GAA4837847.1"/>
    <property type="molecule type" value="Genomic_DNA"/>
</dbReference>
<name>A0ABP9DFK7_9BACT</name>
<dbReference type="InterPro" id="IPR011994">
    <property type="entry name" value="Cytidylate_kinase_dom"/>
</dbReference>
<comment type="catalytic activity">
    <reaction evidence="6 8">
        <text>dCMP + ATP = dCDP + ADP</text>
        <dbReference type="Rhea" id="RHEA:25094"/>
        <dbReference type="ChEBI" id="CHEBI:30616"/>
        <dbReference type="ChEBI" id="CHEBI:57566"/>
        <dbReference type="ChEBI" id="CHEBI:58593"/>
        <dbReference type="ChEBI" id="CHEBI:456216"/>
        <dbReference type="EC" id="2.7.4.25"/>
    </reaction>
</comment>
<evidence type="ECO:0000256" key="4">
    <source>
        <dbReference type="ARBA" id="ARBA00022777"/>
    </source>
</evidence>
<keyword evidence="4 8" id="KW-0418">Kinase</keyword>
<dbReference type="CDD" id="cd02020">
    <property type="entry name" value="CMPK"/>
    <property type="match status" value="1"/>
</dbReference>
<protein>
    <recommendedName>
        <fullName evidence="8">Cytidylate kinase</fullName>
        <shortName evidence="8">CK</shortName>
        <ecNumber evidence="8">2.7.4.25</ecNumber>
    </recommendedName>
    <alternativeName>
        <fullName evidence="8">Cytidine monophosphate kinase</fullName>
        <shortName evidence="8">CMP kinase</shortName>
    </alternativeName>
</protein>
<keyword evidence="11" id="KW-1185">Reference proteome</keyword>
<reference evidence="11" key="1">
    <citation type="journal article" date="2019" name="Int. J. Syst. Evol. Microbiol.">
        <title>The Global Catalogue of Microorganisms (GCM) 10K type strain sequencing project: providing services to taxonomists for standard genome sequencing and annotation.</title>
        <authorList>
            <consortium name="The Broad Institute Genomics Platform"/>
            <consortium name="The Broad Institute Genome Sequencing Center for Infectious Disease"/>
            <person name="Wu L."/>
            <person name="Ma J."/>
        </authorList>
    </citation>
    <scope>NUCLEOTIDE SEQUENCE [LARGE SCALE GENOMIC DNA]</scope>
    <source>
        <strain evidence="11">JCM 18326</strain>
    </source>
</reference>
<dbReference type="NCBIfam" id="TIGR00017">
    <property type="entry name" value="cmk"/>
    <property type="match status" value="1"/>
</dbReference>
<evidence type="ECO:0000256" key="6">
    <source>
        <dbReference type="ARBA" id="ARBA00047615"/>
    </source>
</evidence>
<comment type="subcellular location">
    <subcellularLocation>
        <location evidence="8">Cytoplasm</location>
    </subcellularLocation>
</comment>
<evidence type="ECO:0000256" key="7">
    <source>
        <dbReference type="ARBA" id="ARBA00048478"/>
    </source>
</evidence>
<evidence type="ECO:0000256" key="3">
    <source>
        <dbReference type="ARBA" id="ARBA00022741"/>
    </source>
</evidence>
<evidence type="ECO:0000256" key="1">
    <source>
        <dbReference type="ARBA" id="ARBA00009427"/>
    </source>
</evidence>
<dbReference type="Proteomes" id="UP001500298">
    <property type="component" value="Unassembled WGS sequence"/>
</dbReference>
<comment type="catalytic activity">
    <reaction evidence="7 8">
        <text>CMP + ATP = CDP + ADP</text>
        <dbReference type="Rhea" id="RHEA:11600"/>
        <dbReference type="ChEBI" id="CHEBI:30616"/>
        <dbReference type="ChEBI" id="CHEBI:58069"/>
        <dbReference type="ChEBI" id="CHEBI:60377"/>
        <dbReference type="ChEBI" id="CHEBI:456216"/>
        <dbReference type="EC" id="2.7.4.25"/>
    </reaction>
</comment>
<evidence type="ECO:0000256" key="5">
    <source>
        <dbReference type="ARBA" id="ARBA00022840"/>
    </source>
</evidence>
<sequence>MDGHAGCGKSSTAKALANKLDYIYIDTGAMYRAVTLYLLQHNIPIDNQQEVEKELSNVHLSFAHNPSNGRKEIELNGMIVEEQIRTLNVSSKVSKVSSIPAVRHFLVEQQQAMGKQKGIVMDGRDIGTVVFPDAELKIFMTASAEVRAKRRQLEMEEKGQKVAFEDVLNDLVSRDKEDSSRAESPLKKADDAIEVDTSNCTFEEQLDKVYQLAIDAIQ</sequence>
<evidence type="ECO:0000259" key="9">
    <source>
        <dbReference type="Pfam" id="PF02224"/>
    </source>
</evidence>
<gene>
    <name evidence="8 10" type="primary">cmk</name>
    <name evidence="10" type="ORF">GCM10023331_23720</name>
</gene>